<accession>A0A1E4TSQ8</accession>
<evidence type="ECO:0000313" key="1">
    <source>
        <dbReference type="EMBL" id="ODV94780.1"/>
    </source>
</evidence>
<proteinExistence type="predicted"/>
<organism evidence="1 2">
    <name type="scientific">Pachysolen tannophilus NRRL Y-2460</name>
    <dbReference type="NCBI Taxonomy" id="669874"/>
    <lineage>
        <taxon>Eukaryota</taxon>
        <taxon>Fungi</taxon>
        <taxon>Dikarya</taxon>
        <taxon>Ascomycota</taxon>
        <taxon>Saccharomycotina</taxon>
        <taxon>Pichiomycetes</taxon>
        <taxon>Pachysolenaceae</taxon>
        <taxon>Pachysolen</taxon>
    </lineage>
</organism>
<dbReference type="Proteomes" id="UP000094236">
    <property type="component" value="Unassembled WGS sequence"/>
</dbReference>
<evidence type="ECO:0000313" key="2">
    <source>
        <dbReference type="Proteomes" id="UP000094236"/>
    </source>
</evidence>
<protein>
    <submittedName>
        <fullName evidence="1">Uncharacterized protein</fullName>
    </submittedName>
</protein>
<name>A0A1E4TSQ8_PACTA</name>
<sequence>MYPRSVFGAAIRTLTRASKTVSPKIVNKNGFMSESTTTVFLETIPGIANVCISGISLDLSTSMLVDILYNEHLPQGINRGNSSISKIDGKPVLQYKCVKELVNGNTEFISLTLRLPLCHKSIRKPY</sequence>
<dbReference type="AlphaFoldDB" id="A0A1E4TSQ8"/>
<dbReference type="EMBL" id="KV454015">
    <property type="protein sequence ID" value="ODV94780.1"/>
    <property type="molecule type" value="Genomic_DNA"/>
</dbReference>
<gene>
    <name evidence="1" type="ORF">PACTADRAFT_3670</name>
</gene>
<reference evidence="2" key="1">
    <citation type="submission" date="2016-05" db="EMBL/GenBank/DDBJ databases">
        <title>Comparative genomics of biotechnologically important yeasts.</title>
        <authorList>
            <consortium name="DOE Joint Genome Institute"/>
            <person name="Riley R."/>
            <person name="Haridas S."/>
            <person name="Wolfe K.H."/>
            <person name="Lopes M.R."/>
            <person name="Hittinger C.T."/>
            <person name="Goker M."/>
            <person name="Salamov A."/>
            <person name="Wisecaver J."/>
            <person name="Long T.M."/>
            <person name="Aerts A.L."/>
            <person name="Barry K."/>
            <person name="Choi C."/>
            <person name="Clum A."/>
            <person name="Coughlan A.Y."/>
            <person name="Deshpande S."/>
            <person name="Douglass A.P."/>
            <person name="Hanson S.J."/>
            <person name="Klenk H.-P."/>
            <person name="Labutti K."/>
            <person name="Lapidus A."/>
            <person name="Lindquist E."/>
            <person name="Lipzen A."/>
            <person name="Meier-Kolthoff J.P."/>
            <person name="Ohm R.A."/>
            <person name="Otillar R.P."/>
            <person name="Pangilinan J."/>
            <person name="Peng Y."/>
            <person name="Rokas A."/>
            <person name="Rosa C.A."/>
            <person name="Scheuner C."/>
            <person name="Sibirny A.A."/>
            <person name="Slot J.C."/>
            <person name="Stielow J.B."/>
            <person name="Sun H."/>
            <person name="Kurtzman C.P."/>
            <person name="Blackwell M."/>
            <person name="Grigoriev I.V."/>
            <person name="Jeffries T.W."/>
        </authorList>
    </citation>
    <scope>NUCLEOTIDE SEQUENCE [LARGE SCALE GENOMIC DNA]</scope>
    <source>
        <strain evidence="2">NRRL Y-2460</strain>
    </source>
</reference>
<keyword evidence="2" id="KW-1185">Reference proteome</keyword>